<feature type="compositionally biased region" description="Low complexity" evidence="1">
    <location>
        <begin position="71"/>
        <end position="96"/>
    </location>
</feature>
<dbReference type="RefSeq" id="WP_179478060.1">
    <property type="nucleotide sequence ID" value="NZ_JACCFW010000001.1"/>
</dbReference>
<dbReference type="Proteomes" id="UP000571817">
    <property type="component" value="Unassembled WGS sequence"/>
</dbReference>
<evidence type="ECO:0000313" key="2">
    <source>
        <dbReference type="EMBL" id="NYJ73062.1"/>
    </source>
</evidence>
<evidence type="ECO:0000256" key="1">
    <source>
        <dbReference type="SAM" id="MobiDB-lite"/>
    </source>
</evidence>
<dbReference type="EMBL" id="JACCFW010000001">
    <property type="protein sequence ID" value="NYJ73062.1"/>
    <property type="molecule type" value="Genomic_DNA"/>
</dbReference>
<feature type="region of interest" description="Disordered" evidence="1">
    <location>
        <begin position="1"/>
        <end position="150"/>
    </location>
</feature>
<feature type="compositionally biased region" description="Low complexity" evidence="1">
    <location>
        <begin position="16"/>
        <end position="36"/>
    </location>
</feature>
<sequence>MTTRTDLPYLRRRVRPTAPAAAPAAASTASEASAVPTPAPSGTAVADFLSGRSVRPGRERPAPESSPTPAPTASLDLGAPTASTPSIPAPGASSTSLDLGGDQPAAPTPTSTSSTSLDLGGDGPAAPDTSAPRRPVAPLGGHTREQPYDLRLPTITEHERRVLSAADRVVHLTRMQSAVGRLRIEPALGAGEHLDLGCVLETIDRQESIVLGTLNRQGPDPRRPMVRCGGQGVEIDLRRILSLSRLLVVAVAPRLPGGTLVVTTYGGSRMEIPLPVRATLGAQALLTAYVVQGRLVLRAELDPFSGTLQQVCGAYGYTDLTWRDPATPLV</sequence>
<feature type="compositionally biased region" description="Low complexity" evidence="1">
    <location>
        <begin position="104"/>
        <end position="119"/>
    </location>
</feature>
<proteinExistence type="predicted"/>
<keyword evidence="3" id="KW-1185">Reference proteome</keyword>
<protein>
    <submittedName>
        <fullName evidence="2">Uncharacterized protein</fullName>
    </submittedName>
</protein>
<organism evidence="2 3">
    <name type="scientific">Allobranchiibius huperziae</name>
    <dbReference type="NCBI Taxonomy" id="1874116"/>
    <lineage>
        <taxon>Bacteria</taxon>
        <taxon>Bacillati</taxon>
        <taxon>Actinomycetota</taxon>
        <taxon>Actinomycetes</taxon>
        <taxon>Micrococcales</taxon>
        <taxon>Dermacoccaceae</taxon>
        <taxon>Allobranchiibius</taxon>
    </lineage>
</organism>
<dbReference type="AlphaFoldDB" id="A0A853D7E9"/>
<accession>A0A853D7E9</accession>
<reference evidence="2 3" key="1">
    <citation type="submission" date="2020-07" db="EMBL/GenBank/DDBJ databases">
        <title>Sequencing the genomes of 1000 actinobacteria strains.</title>
        <authorList>
            <person name="Klenk H.-P."/>
        </authorList>
    </citation>
    <scope>NUCLEOTIDE SEQUENCE [LARGE SCALE GENOMIC DNA]</scope>
    <source>
        <strain evidence="2 3">DSM 29531</strain>
    </source>
</reference>
<comment type="caution">
    <text evidence="2">The sequence shown here is derived from an EMBL/GenBank/DDBJ whole genome shotgun (WGS) entry which is preliminary data.</text>
</comment>
<gene>
    <name evidence="2" type="ORF">HNR15_000025</name>
</gene>
<name>A0A853D7E9_9MICO</name>
<evidence type="ECO:0000313" key="3">
    <source>
        <dbReference type="Proteomes" id="UP000571817"/>
    </source>
</evidence>